<name>A0A1I4FPU4_9ACTN</name>
<evidence type="ECO:0000256" key="1">
    <source>
        <dbReference type="SAM" id="MobiDB-lite"/>
    </source>
</evidence>
<reference evidence="3" key="1">
    <citation type="submission" date="2016-10" db="EMBL/GenBank/DDBJ databases">
        <authorList>
            <person name="Varghese N."/>
            <person name="Submissions S."/>
        </authorList>
    </citation>
    <scope>NUCLEOTIDE SEQUENCE [LARGE SCALE GENOMIC DNA]</scope>
    <source>
        <strain evidence="3">CGMCC 4.2126</strain>
    </source>
</reference>
<evidence type="ECO:0000313" key="3">
    <source>
        <dbReference type="Proteomes" id="UP000199111"/>
    </source>
</evidence>
<evidence type="ECO:0000313" key="2">
    <source>
        <dbReference type="EMBL" id="SFL18977.1"/>
    </source>
</evidence>
<protein>
    <submittedName>
        <fullName evidence="2">Uncharacterized protein</fullName>
    </submittedName>
</protein>
<sequence>MTQLHDCAPVPAGGRAVEPGSGPHAVADLAIVATGGRPLSPGALSRPRGAGTALPGHGIAGGAR</sequence>
<dbReference type="EMBL" id="FOQY01000067">
    <property type="protein sequence ID" value="SFL18977.1"/>
    <property type="molecule type" value="Genomic_DNA"/>
</dbReference>
<proteinExistence type="predicted"/>
<feature type="region of interest" description="Disordered" evidence="1">
    <location>
        <begin position="40"/>
        <end position="64"/>
    </location>
</feature>
<gene>
    <name evidence="2" type="ORF">SAMN05216275_1679</name>
</gene>
<dbReference type="Proteomes" id="UP000199111">
    <property type="component" value="Unassembled WGS sequence"/>
</dbReference>
<dbReference type="RefSeq" id="WP_093892286.1">
    <property type="nucleotide sequence ID" value="NZ_FOQY01000067.1"/>
</dbReference>
<organism evidence="2 3">
    <name type="scientific">Streptosporangium canum</name>
    <dbReference type="NCBI Taxonomy" id="324952"/>
    <lineage>
        <taxon>Bacteria</taxon>
        <taxon>Bacillati</taxon>
        <taxon>Actinomycetota</taxon>
        <taxon>Actinomycetes</taxon>
        <taxon>Streptosporangiales</taxon>
        <taxon>Streptosporangiaceae</taxon>
        <taxon>Streptosporangium</taxon>
    </lineage>
</organism>
<dbReference type="AlphaFoldDB" id="A0A1I4FPU4"/>
<accession>A0A1I4FPU4</accession>
<feature type="region of interest" description="Disordered" evidence="1">
    <location>
        <begin position="1"/>
        <end position="21"/>
    </location>
</feature>
<dbReference type="GeneID" id="96303811"/>
<keyword evidence="3" id="KW-1185">Reference proteome</keyword>